<protein>
    <recommendedName>
        <fullName evidence="3">HTH cro/C1-type domain-containing protein</fullName>
    </recommendedName>
</protein>
<feature type="transmembrane region" description="Helical" evidence="2">
    <location>
        <begin position="84"/>
        <end position="106"/>
    </location>
</feature>
<name>A0A0R2CB71_9LACO</name>
<keyword evidence="5" id="KW-1185">Reference proteome</keyword>
<dbReference type="GO" id="GO:0003677">
    <property type="term" value="F:DNA binding"/>
    <property type="evidence" value="ECO:0007669"/>
    <property type="project" value="UniProtKB-KW"/>
</dbReference>
<dbReference type="PANTHER" id="PTHR46558:SF13">
    <property type="entry name" value="HTH-TYPE TRANSCRIPTIONAL REGULATOR IMMR"/>
    <property type="match status" value="1"/>
</dbReference>
<accession>A0A0R2CB71</accession>
<keyword evidence="2" id="KW-1133">Transmembrane helix</keyword>
<gene>
    <name evidence="4" type="ORF">FD19_GL001426</name>
</gene>
<keyword evidence="1" id="KW-0238">DNA-binding</keyword>
<organism evidence="4 5">
    <name type="scientific">Lacticaseibacillus thailandensis DSM 22698 = JCM 13996</name>
    <dbReference type="NCBI Taxonomy" id="1423810"/>
    <lineage>
        <taxon>Bacteria</taxon>
        <taxon>Bacillati</taxon>
        <taxon>Bacillota</taxon>
        <taxon>Bacilli</taxon>
        <taxon>Lactobacillales</taxon>
        <taxon>Lactobacillaceae</taxon>
        <taxon>Lacticaseibacillus</taxon>
    </lineage>
</organism>
<feature type="transmembrane region" description="Helical" evidence="2">
    <location>
        <begin position="182"/>
        <end position="202"/>
    </location>
</feature>
<feature type="domain" description="HTH cro/C1-type" evidence="3">
    <location>
        <begin position="7"/>
        <end position="61"/>
    </location>
</feature>
<dbReference type="Gene3D" id="1.10.260.40">
    <property type="entry name" value="lambda repressor-like DNA-binding domains"/>
    <property type="match status" value="1"/>
</dbReference>
<feature type="transmembrane region" description="Helical" evidence="2">
    <location>
        <begin position="112"/>
        <end position="134"/>
    </location>
</feature>
<dbReference type="PANTHER" id="PTHR46558">
    <property type="entry name" value="TRACRIPTIONAL REGULATORY PROTEIN-RELATED-RELATED"/>
    <property type="match status" value="1"/>
</dbReference>
<comment type="caution">
    <text evidence="4">The sequence shown here is derived from an EMBL/GenBank/DDBJ whole genome shotgun (WGS) entry which is preliminary data.</text>
</comment>
<dbReference type="InterPro" id="IPR001387">
    <property type="entry name" value="Cro/C1-type_HTH"/>
</dbReference>
<dbReference type="InterPro" id="IPR010982">
    <property type="entry name" value="Lambda_DNA-bd_dom_sf"/>
</dbReference>
<dbReference type="Proteomes" id="UP000051789">
    <property type="component" value="Unassembled WGS sequence"/>
</dbReference>
<proteinExistence type="predicted"/>
<evidence type="ECO:0000256" key="2">
    <source>
        <dbReference type="SAM" id="Phobius"/>
    </source>
</evidence>
<evidence type="ECO:0000313" key="4">
    <source>
        <dbReference type="EMBL" id="KRM87268.1"/>
    </source>
</evidence>
<dbReference type="SMART" id="SM00530">
    <property type="entry name" value="HTH_XRE"/>
    <property type="match status" value="1"/>
</dbReference>
<dbReference type="PROSITE" id="PS50943">
    <property type="entry name" value="HTH_CROC1"/>
    <property type="match status" value="1"/>
</dbReference>
<sequence length="208" mass="22939">MQIGIRLATARKANALTQQQVADQLHLTRQTVSNWENERSYPDVASLIDLSNLYGLSLDILLKEDNKMTEKVRSDAMALKQARAMFWASWVIDVALAVLLILSAFNTAGFELGSGATALTICVLLANFGVLFPARKNFRRLQGHDEQTQRHDQLMYLLRIGVVGAIVVVLLGLVLLKHMSPMMMVGAAVGVTVGLIVAVIVGRRTWLR</sequence>
<keyword evidence="2" id="KW-0472">Membrane</keyword>
<evidence type="ECO:0000259" key="3">
    <source>
        <dbReference type="PROSITE" id="PS50943"/>
    </source>
</evidence>
<evidence type="ECO:0000313" key="5">
    <source>
        <dbReference type="Proteomes" id="UP000051789"/>
    </source>
</evidence>
<dbReference type="EMBL" id="AYZK01000003">
    <property type="protein sequence ID" value="KRM87268.1"/>
    <property type="molecule type" value="Genomic_DNA"/>
</dbReference>
<dbReference type="PATRIC" id="fig|1423810.4.peg.1465"/>
<dbReference type="OrthoDB" id="9805856at2"/>
<feature type="transmembrane region" description="Helical" evidence="2">
    <location>
        <begin position="154"/>
        <end position="176"/>
    </location>
</feature>
<dbReference type="Pfam" id="PF01381">
    <property type="entry name" value="HTH_3"/>
    <property type="match status" value="1"/>
</dbReference>
<dbReference type="STRING" id="1423810.FD19_GL001426"/>
<keyword evidence="2" id="KW-0812">Transmembrane</keyword>
<dbReference type="SUPFAM" id="SSF47413">
    <property type="entry name" value="lambda repressor-like DNA-binding domains"/>
    <property type="match status" value="1"/>
</dbReference>
<evidence type="ECO:0000256" key="1">
    <source>
        <dbReference type="ARBA" id="ARBA00023125"/>
    </source>
</evidence>
<dbReference type="CDD" id="cd00093">
    <property type="entry name" value="HTH_XRE"/>
    <property type="match status" value="1"/>
</dbReference>
<reference evidence="4 5" key="1">
    <citation type="journal article" date="2015" name="Genome Announc.">
        <title>Expanding the biotechnology potential of lactobacilli through comparative genomics of 213 strains and associated genera.</title>
        <authorList>
            <person name="Sun Z."/>
            <person name="Harris H.M."/>
            <person name="McCann A."/>
            <person name="Guo C."/>
            <person name="Argimon S."/>
            <person name="Zhang W."/>
            <person name="Yang X."/>
            <person name="Jeffery I.B."/>
            <person name="Cooney J.C."/>
            <person name="Kagawa T.F."/>
            <person name="Liu W."/>
            <person name="Song Y."/>
            <person name="Salvetti E."/>
            <person name="Wrobel A."/>
            <person name="Rasinkangas P."/>
            <person name="Parkhill J."/>
            <person name="Rea M.C."/>
            <person name="O'Sullivan O."/>
            <person name="Ritari J."/>
            <person name="Douillard F.P."/>
            <person name="Paul Ross R."/>
            <person name="Yang R."/>
            <person name="Briner A.E."/>
            <person name="Felis G.E."/>
            <person name="de Vos W.M."/>
            <person name="Barrangou R."/>
            <person name="Klaenhammer T.R."/>
            <person name="Caufield P.W."/>
            <person name="Cui Y."/>
            <person name="Zhang H."/>
            <person name="O'Toole P.W."/>
        </authorList>
    </citation>
    <scope>NUCLEOTIDE SEQUENCE [LARGE SCALE GENOMIC DNA]</scope>
    <source>
        <strain evidence="4 5">DSM 22698</strain>
    </source>
</reference>
<dbReference type="AlphaFoldDB" id="A0A0R2CB71"/>
<dbReference type="RefSeq" id="WP_054750498.1">
    <property type="nucleotide sequence ID" value="NZ_AYZK01000003.1"/>
</dbReference>